<evidence type="ECO:0000313" key="1">
    <source>
        <dbReference type="EMBL" id="KAF6751675.1"/>
    </source>
</evidence>
<sequence>MNRCLQAPEILQLICNQLPNDQKEDRQRLLALALSCRALLEPALDRLWYKVRSLAFFIPTLPASLWKVESAAVTPGSRRKYTLVGLKRAILKADFARYLSYYAPRIQEIELGALTSTFTVEAWQGLQAATSWKPGGMTPYVRTIRWDLSPRKDTPLSEKQLNRAFPYLSLFAGPTTKSLHLTFNSAVAIQMTSVQGAPNLCQALEEFSLTNVAGYWSTKAFIGDYLQSFSWQTLKVLKVTDVGHELYPSLSRLPNLTTLEISNIHGTTPHYYDSMGNPETDYISAIPRDAFPSLEVLKLKAQELYYLSNFLQQIPPNNRLHTLKFTLTFMYDEEHIDTLLEALKHHCNPESFRKLVLKESTPNLEVEEIEDLATYPRIDILSALQNLTALEVLSVSFSTETVDLQPDDITNITKYWPNLVKLKIDVDYPNTRPPSINHDELLELIYGCPNLKKLGLRFDATQISEEEEVPECALYDTPAPIEKLWVCDSPIIRPSNWARFFEAHCPKLRMGATPLAVNGLPNYVPMVMYERRWNSVTD</sequence>
<reference evidence="1 2" key="1">
    <citation type="submission" date="2020-07" db="EMBL/GenBank/DDBJ databases">
        <title>Comparative genomics of pyrophilous fungi reveals a link between fire events and developmental genes.</title>
        <authorList>
            <consortium name="DOE Joint Genome Institute"/>
            <person name="Steindorff A.S."/>
            <person name="Carver A."/>
            <person name="Calhoun S."/>
            <person name="Stillman K."/>
            <person name="Liu H."/>
            <person name="Lipzen A."/>
            <person name="Pangilinan J."/>
            <person name="Labutti K."/>
            <person name="Bruns T.D."/>
            <person name="Grigoriev I.V."/>
        </authorList>
    </citation>
    <scope>NUCLEOTIDE SEQUENCE [LARGE SCALE GENOMIC DNA]</scope>
    <source>
        <strain evidence="1 2">CBS 144469</strain>
    </source>
</reference>
<comment type="caution">
    <text evidence="1">The sequence shown here is derived from an EMBL/GenBank/DDBJ whole genome shotgun (WGS) entry which is preliminary data.</text>
</comment>
<dbReference type="AlphaFoldDB" id="A0A8H6HRY0"/>
<keyword evidence="2" id="KW-1185">Reference proteome</keyword>
<protein>
    <recommendedName>
        <fullName evidence="3">F-box domain-containing protein</fullName>
    </recommendedName>
</protein>
<dbReference type="OrthoDB" id="2848346at2759"/>
<dbReference type="Gene3D" id="3.80.10.10">
    <property type="entry name" value="Ribonuclease Inhibitor"/>
    <property type="match status" value="1"/>
</dbReference>
<dbReference type="InterPro" id="IPR032675">
    <property type="entry name" value="LRR_dom_sf"/>
</dbReference>
<gene>
    <name evidence="1" type="ORF">DFP72DRAFT_472468</name>
</gene>
<accession>A0A8H6HRY0</accession>
<name>A0A8H6HRY0_9AGAR</name>
<organism evidence="1 2">
    <name type="scientific">Ephemerocybe angulata</name>
    <dbReference type="NCBI Taxonomy" id="980116"/>
    <lineage>
        <taxon>Eukaryota</taxon>
        <taxon>Fungi</taxon>
        <taxon>Dikarya</taxon>
        <taxon>Basidiomycota</taxon>
        <taxon>Agaricomycotina</taxon>
        <taxon>Agaricomycetes</taxon>
        <taxon>Agaricomycetidae</taxon>
        <taxon>Agaricales</taxon>
        <taxon>Agaricineae</taxon>
        <taxon>Psathyrellaceae</taxon>
        <taxon>Ephemerocybe</taxon>
    </lineage>
</organism>
<proteinExistence type="predicted"/>
<evidence type="ECO:0008006" key="3">
    <source>
        <dbReference type="Google" id="ProtNLM"/>
    </source>
</evidence>
<evidence type="ECO:0000313" key="2">
    <source>
        <dbReference type="Proteomes" id="UP000521943"/>
    </source>
</evidence>
<dbReference type="Proteomes" id="UP000521943">
    <property type="component" value="Unassembled WGS sequence"/>
</dbReference>
<dbReference type="EMBL" id="JACGCI010000048">
    <property type="protein sequence ID" value="KAF6751675.1"/>
    <property type="molecule type" value="Genomic_DNA"/>
</dbReference>
<dbReference type="SUPFAM" id="SSF52047">
    <property type="entry name" value="RNI-like"/>
    <property type="match status" value="1"/>
</dbReference>